<evidence type="ECO:0000256" key="1">
    <source>
        <dbReference type="ARBA" id="ARBA00022630"/>
    </source>
</evidence>
<keyword evidence="1" id="KW-0285">Flavoprotein</keyword>
<protein>
    <submittedName>
        <fullName evidence="5">NAD(P)H-dependent oxidoreductase</fullName>
    </submittedName>
</protein>
<organism evidence="5 6">
    <name type="scientific">Candidatus Obscuribacter phosphatis</name>
    <dbReference type="NCBI Taxonomy" id="1906157"/>
    <lineage>
        <taxon>Bacteria</taxon>
        <taxon>Bacillati</taxon>
        <taxon>Candidatus Melainabacteria</taxon>
        <taxon>Candidatus Obscuribacterales</taxon>
        <taxon>Candidatus Obscuribacteraceae</taxon>
        <taxon>Candidatus Obscuribacter</taxon>
    </lineage>
</organism>
<gene>
    <name evidence="5" type="ORF">J0M35_01065</name>
</gene>
<dbReference type="InterPro" id="IPR029039">
    <property type="entry name" value="Flavoprotein-like_sf"/>
</dbReference>
<dbReference type="EMBL" id="JAFLCK010000001">
    <property type="protein sequence ID" value="MBN8658924.1"/>
    <property type="molecule type" value="Genomic_DNA"/>
</dbReference>
<dbReference type="PANTHER" id="PTHR43408">
    <property type="entry name" value="FMN REDUCTASE (NADPH)"/>
    <property type="match status" value="1"/>
</dbReference>
<dbReference type="GO" id="GO:0016491">
    <property type="term" value="F:oxidoreductase activity"/>
    <property type="evidence" value="ECO:0007669"/>
    <property type="project" value="UniProtKB-KW"/>
</dbReference>
<evidence type="ECO:0000313" key="6">
    <source>
        <dbReference type="Proteomes" id="UP000664277"/>
    </source>
</evidence>
<sequence length="172" mass="18818">MKILVLSTSLNPESKSREMAGSVQSFIESSLNQGDTLQFVDMRDYPLPLCDGGAAYGDANVKHLGAMIAESALILVAFPVYNYSFSAVLKNLIELTGKAWENKIVGMLCAAGGKSSYMSAMGLANSLMLDFRTMIVPRFVYTDGDINEPKIQARLRELVDDSLRIARALQKN</sequence>
<keyword evidence="2" id="KW-0288">FMN</keyword>
<dbReference type="InterPro" id="IPR051814">
    <property type="entry name" value="NAD(P)H-dep_FMN_reductase"/>
</dbReference>
<dbReference type="SUPFAM" id="SSF52218">
    <property type="entry name" value="Flavoproteins"/>
    <property type="match status" value="1"/>
</dbReference>
<name>A0A8J7P6R7_9BACT</name>
<dbReference type="AlphaFoldDB" id="A0A8J7P6R7"/>
<evidence type="ECO:0000259" key="4">
    <source>
        <dbReference type="Pfam" id="PF03358"/>
    </source>
</evidence>
<accession>A0A8J7P6R7</accession>
<evidence type="ECO:0000256" key="2">
    <source>
        <dbReference type="ARBA" id="ARBA00022643"/>
    </source>
</evidence>
<evidence type="ECO:0000256" key="3">
    <source>
        <dbReference type="ARBA" id="ARBA00023002"/>
    </source>
</evidence>
<dbReference type="Pfam" id="PF03358">
    <property type="entry name" value="FMN_red"/>
    <property type="match status" value="1"/>
</dbReference>
<keyword evidence="3" id="KW-0560">Oxidoreductase</keyword>
<dbReference type="Gene3D" id="3.40.50.360">
    <property type="match status" value="1"/>
</dbReference>
<dbReference type="Proteomes" id="UP000664277">
    <property type="component" value="Unassembled WGS sequence"/>
</dbReference>
<dbReference type="PANTHER" id="PTHR43408:SF2">
    <property type="entry name" value="FMN REDUCTASE (NADPH)"/>
    <property type="match status" value="1"/>
</dbReference>
<proteinExistence type="predicted"/>
<reference evidence="5" key="1">
    <citation type="submission" date="2021-02" db="EMBL/GenBank/DDBJ databases">
        <title>Genome-Resolved Metagenomics of a Microbial Community Performing Photosynthetic Biological Nutrient Removal.</title>
        <authorList>
            <person name="Mcdaniel E.A."/>
        </authorList>
    </citation>
    <scope>NUCLEOTIDE SEQUENCE</scope>
    <source>
        <strain evidence="5">UWPOB_OBS1</strain>
    </source>
</reference>
<dbReference type="InterPro" id="IPR005025">
    <property type="entry name" value="FMN_Rdtase-like_dom"/>
</dbReference>
<feature type="domain" description="NADPH-dependent FMN reductase-like" evidence="4">
    <location>
        <begin position="1"/>
        <end position="140"/>
    </location>
</feature>
<evidence type="ECO:0000313" key="5">
    <source>
        <dbReference type="EMBL" id="MBN8658924.1"/>
    </source>
</evidence>
<comment type="caution">
    <text evidence="5">The sequence shown here is derived from an EMBL/GenBank/DDBJ whole genome shotgun (WGS) entry which is preliminary data.</text>
</comment>